<evidence type="ECO:0000256" key="7">
    <source>
        <dbReference type="ARBA" id="ARBA00022763"/>
    </source>
</evidence>
<dbReference type="PANTHER" id="PTHR11081:SF69">
    <property type="entry name" value="XP-G FAMILY NUCLEASE"/>
    <property type="match status" value="1"/>
</dbReference>
<dbReference type="Gene3D" id="1.10.150.20">
    <property type="entry name" value="5' to 3' exonuclease, C-terminal subdomain"/>
    <property type="match status" value="1"/>
</dbReference>
<dbReference type="InterPro" id="IPR029060">
    <property type="entry name" value="PIN-like_dom_sf"/>
</dbReference>
<keyword evidence="5" id="KW-0479">Metal-binding</keyword>
<dbReference type="OrthoDB" id="31113at2759"/>
<proteinExistence type="inferred from homology"/>
<keyword evidence="6" id="KW-0255">Endonuclease</keyword>
<evidence type="ECO:0000256" key="5">
    <source>
        <dbReference type="ARBA" id="ARBA00022723"/>
    </source>
</evidence>
<dbReference type="AlphaFoldDB" id="A0A168K2S3"/>
<dbReference type="SMART" id="SM00279">
    <property type="entry name" value="HhH2"/>
    <property type="match status" value="1"/>
</dbReference>
<dbReference type="InterPro" id="IPR008918">
    <property type="entry name" value="HhH2"/>
</dbReference>
<dbReference type="GO" id="GO:0005737">
    <property type="term" value="C:cytoplasm"/>
    <property type="evidence" value="ECO:0007669"/>
    <property type="project" value="TreeGrafter"/>
</dbReference>
<comment type="similarity">
    <text evidence="14">Belongs to the XPG/RAD2 endonuclease family. FEN1 subfamily.</text>
</comment>
<keyword evidence="4" id="KW-0540">Nuclease</keyword>
<evidence type="ECO:0000256" key="2">
    <source>
        <dbReference type="ARBA" id="ARBA00022553"/>
    </source>
</evidence>
<evidence type="ECO:0000313" key="17">
    <source>
        <dbReference type="EMBL" id="OAD01928.1"/>
    </source>
</evidence>
<keyword evidence="7" id="KW-0227">DNA damage</keyword>
<evidence type="ECO:0000259" key="16">
    <source>
        <dbReference type="SMART" id="SM00485"/>
    </source>
</evidence>
<keyword evidence="18" id="KW-1185">Reference proteome</keyword>
<evidence type="ECO:0000256" key="14">
    <source>
        <dbReference type="ARBA" id="ARBA00034726"/>
    </source>
</evidence>
<evidence type="ECO:0000256" key="9">
    <source>
        <dbReference type="ARBA" id="ARBA00022839"/>
    </source>
</evidence>
<dbReference type="Proteomes" id="UP000077051">
    <property type="component" value="Unassembled WGS sequence"/>
</dbReference>
<keyword evidence="13" id="KW-0539">Nucleus</keyword>
<keyword evidence="11" id="KW-0496">Mitochondrion</keyword>
<evidence type="ECO:0000256" key="4">
    <source>
        <dbReference type="ARBA" id="ARBA00022722"/>
    </source>
</evidence>
<evidence type="ECO:0000256" key="13">
    <source>
        <dbReference type="ARBA" id="ARBA00023242"/>
    </source>
</evidence>
<dbReference type="SMART" id="SM00485">
    <property type="entry name" value="XPGN"/>
    <property type="match status" value="1"/>
</dbReference>
<dbReference type="GO" id="GO:0006281">
    <property type="term" value="P:DNA repair"/>
    <property type="evidence" value="ECO:0007669"/>
    <property type="project" value="UniProtKB-KW"/>
</dbReference>
<accession>A0A168K2S3</accession>
<dbReference type="GO" id="GO:0046872">
    <property type="term" value="F:metal ion binding"/>
    <property type="evidence" value="ECO:0007669"/>
    <property type="project" value="UniProtKB-KW"/>
</dbReference>
<dbReference type="InterPro" id="IPR006085">
    <property type="entry name" value="XPG_DNA_repair_N"/>
</dbReference>
<dbReference type="PRINTS" id="PR00853">
    <property type="entry name" value="XPGRADSUPER"/>
</dbReference>
<dbReference type="GO" id="GO:0008409">
    <property type="term" value="F:5'-3' exonuclease activity"/>
    <property type="evidence" value="ECO:0007669"/>
    <property type="project" value="TreeGrafter"/>
</dbReference>
<evidence type="ECO:0000256" key="8">
    <source>
        <dbReference type="ARBA" id="ARBA00022801"/>
    </source>
</evidence>
<feature type="domain" description="XPG-I" evidence="15">
    <location>
        <begin position="255"/>
        <end position="325"/>
    </location>
</feature>
<dbReference type="PANTHER" id="PTHR11081">
    <property type="entry name" value="FLAP ENDONUCLEASE FAMILY MEMBER"/>
    <property type="match status" value="1"/>
</dbReference>
<dbReference type="VEuPathDB" id="FungiDB:MUCCIDRAFT_111273"/>
<organism evidence="17 18">
    <name type="scientific">Mucor lusitanicus CBS 277.49</name>
    <dbReference type="NCBI Taxonomy" id="747725"/>
    <lineage>
        <taxon>Eukaryota</taxon>
        <taxon>Fungi</taxon>
        <taxon>Fungi incertae sedis</taxon>
        <taxon>Mucoromycota</taxon>
        <taxon>Mucoromycotina</taxon>
        <taxon>Mucoromycetes</taxon>
        <taxon>Mucorales</taxon>
        <taxon>Mucorineae</taxon>
        <taxon>Mucoraceae</taxon>
        <taxon>Mucor</taxon>
    </lineage>
</organism>
<name>A0A168K2S3_MUCCL</name>
<dbReference type="Pfam" id="PF00752">
    <property type="entry name" value="XPG_N"/>
    <property type="match status" value="1"/>
</dbReference>
<keyword evidence="12" id="KW-0234">DNA repair</keyword>
<keyword evidence="10" id="KW-0460">Magnesium</keyword>
<dbReference type="FunFam" id="1.10.150.20:FF:000009">
    <property type="entry name" value="Flap endonuclease 1"/>
    <property type="match status" value="1"/>
</dbReference>
<dbReference type="GO" id="GO:0005634">
    <property type="term" value="C:nucleus"/>
    <property type="evidence" value="ECO:0007669"/>
    <property type="project" value="TreeGrafter"/>
</dbReference>
<sequence>MGVYGLTAILKKYAPNSVRTVSCNAFSQQTIAIDASCHLNKFIYGSESHPHRHIYGFYQLAQFCSLNAITPVFVFDGPQRLEAKQLEHAKRARSRRKVKHSLLFEREQSLRLDNWLQVSDQYDQAHMSKESALAILGELGETLKEIEVDPTILEDGTMPVDTQEQELQSKLRSIAQELHNAIATAEDTEKYTRTVRDLANRERDLMTDMIIHRYKGIKSALQQLKKENQAMLSSLEKRSLRITQHTRDECQAFLKTLGYVCLSCDNHEAEAMCANLAKSGRTTATVSEDLDTIAFGDVPILRYFFSKGRPIVSIDPVIARRDLGLTRESFIDLCILCGTDFSGTIHGIGPHKALQAIQKHGSIERVLSNLESRYVPQETFNYALARHVFNDLPDIPTHESSYEPPATDALAINNMLQRYEIDPLEADLNVRQAIIQQSIIDVKNWGSDPFSSAFAANKTIDPKMLQVASYFT</sequence>
<evidence type="ECO:0000256" key="12">
    <source>
        <dbReference type="ARBA" id="ARBA00023204"/>
    </source>
</evidence>
<dbReference type="STRING" id="747725.A0A168K2S3"/>
<evidence type="ECO:0000256" key="10">
    <source>
        <dbReference type="ARBA" id="ARBA00022842"/>
    </source>
</evidence>
<comment type="caution">
    <text evidence="17">The sequence shown here is derived from an EMBL/GenBank/DDBJ whole genome shotgun (WGS) entry which is preliminary data.</text>
</comment>
<dbReference type="GO" id="GO:0003677">
    <property type="term" value="F:DNA binding"/>
    <property type="evidence" value="ECO:0007669"/>
    <property type="project" value="InterPro"/>
</dbReference>
<dbReference type="Pfam" id="PF00867">
    <property type="entry name" value="XPG_I"/>
    <property type="match status" value="1"/>
</dbReference>
<keyword evidence="8" id="KW-0378">Hydrolase</keyword>
<reference evidence="17 18" key="1">
    <citation type="submission" date="2015-06" db="EMBL/GenBank/DDBJ databases">
        <title>Expansion of signal transduction pathways in fungi by whole-genome duplication.</title>
        <authorList>
            <consortium name="DOE Joint Genome Institute"/>
            <person name="Corrochano L.M."/>
            <person name="Kuo A."/>
            <person name="Marcet-Houben M."/>
            <person name="Polaino S."/>
            <person name="Salamov A."/>
            <person name="Villalobos J.M."/>
            <person name="Alvarez M.I."/>
            <person name="Avalos J."/>
            <person name="Benito E.P."/>
            <person name="Benoit I."/>
            <person name="Burger G."/>
            <person name="Camino L.P."/>
            <person name="Canovas D."/>
            <person name="Cerda-Olmedo E."/>
            <person name="Cheng J.-F."/>
            <person name="Dominguez A."/>
            <person name="Elias M."/>
            <person name="Eslava A.P."/>
            <person name="Glaser F."/>
            <person name="Grimwood J."/>
            <person name="Gutierrez G."/>
            <person name="Heitman J."/>
            <person name="Henrissat B."/>
            <person name="Iturriaga E.A."/>
            <person name="Lang B.F."/>
            <person name="Lavin J.L."/>
            <person name="Lee S."/>
            <person name="Li W."/>
            <person name="Lindquist E."/>
            <person name="Lopez-Garcia S."/>
            <person name="Luque E.M."/>
            <person name="Marcos A.T."/>
            <person name="Martin J."/>
            <person name="Mccluskey K."/>
            <person name="Medina H.R."/>
            <person name="Miralles-Duran A."/>
            <person name="Miyazaki A."/>
            <person name="Munoz-Torres E."/>
            <person name="Oguiza J.A."/>
            <person name="Ohm R."/>
            <person name="Olmedo M."/>
            <person name="Orejas M."/>
            <person name="Ortiz-Castellanos L."/>
            <person name="Pisabarro A.G."/>
            <person name="Rodriguez-Romero J."/>
            <person name="Ruiz-Herrera J."/>
            <person name="Ruiz-Vazquez R."/>
            <person name="Sanz C."/>
            <person name="Schackwitz W."/>
            <person name="Schmutz J."/>
            <person name="Shahriari M."/>
            <person name="Shelest E."/>
            <person name="Silva-Franco F."/>
            <person name="Soanes D."/>
            <person name="Syed K."/>
            <person name="Tagua V.G."/>
            <person name="Talbot N.J."/>
            <person name="Thon M."/>
            <person name="De Vries R.P."/>
            <person name="Wiebenga A."/>
            <person name="Yadav J.S."/>
            <person name="Braun E.L."/>
            <person name="Baker S."/>
            <person name="Garre V."/>
            <person name="Horwitz B."/>
            <person name="Torres-Martinez S."/>
            <person name="Idnurm A."/>
            <person name="Herrera-Estrella A."/>
            <person name="Gabaldon T."/>
            <person name="Grigoriev I.V."/>
        </authorList>
    </citation>
    <scope>NUCLEOTIDE SEQUENCE [LARGE SCALE GENOMIC DNA]</scope>
    <source>
        <strain evidence="17 18">CBS 277.49</strain>
    </source>
</reference>
<dbReference type="SMART" id="SM00484">
    <property type="entry name" value="XPGI"/>
    <property type="match status" value="1"/>
</dbReference>
<keyword evidence="3" id="KW-0235">DNA replication</keyword>
<evidence type="ECO:0000256" key="1">
    <source>
        <dbReference type="ARBA" id="ARBA00001946"/>
    </source>
</evidence>
<evidence type="ECO:0000259" key="15">
    <source>
        <dbReference type="SMART" id="SM00484"/>
    </source>
</evidence>
<evidence type="ECO:0000256" key="6">
    <source>
        <dbReference type="ARBA" id="ARBA00022759"/>
    </source>
</evidence>
<comment type="cofactor">
    <cofactor evidence="1">
        <name>Mg(2+)</name>
        <dbReference type="ChEBI" id="CHEBI:18420"/>
    </cofactor>
</comment>
<dbReference type="GO" id="GO:0006260">
    <property type="term" value="P:DNA replication"/>
    <property type="evidence" value="ECO:0007669"/>
    <property type="project" value="UniProtKB-KW"/>
</dbReference>
<dbReference type="InterPro" id="IPR036279">
    <property type="entry name" value="5-3_exonuclease_C_sf"/>
</dbReference>
<evidence type="ECO:0000256" key="11">
    <source>
        <dbReference type="ARBA" id="ARBA00023128"/>
    </source>
</evidence>
<gene>
    <name evidence="17" type="ORF">MUCCIDRAFT_111273</name>
</gene>
<keyword evidence="2" id="KW-0597">Phosphoprotein</keyword>
<feature type="domain" description="XPG N-terminal" evidence="16">
    <location>
        <begin position="1"/>
        <end position="98"/>
    </location>
</feature>
<dbReference type="EMBL" id="AMYB01000005">
    <property type="protein sequence ID" value="OAD01928.1"/>
    <property type="molecule type" value="Genomic_DNA"/>
</dbReference>
<dbReference type="Gene3D" id="3.40.50.1010">
    <property type="entry name" value="5'-nuclease"/>
    <property type="match status" value="1"/>
</dbReference>
<evidence type="ECO:0000256" key="3">
    <source>
        <dbReference type="ARBA" id="ARBA00022705"/>
    </source>
</evidence>
<evidence type="ECO:0000313" key="18">
    <source>
        <dbReference type="Proteomes" id="UP000077051"/>
    </source>
</evidence>
<dbReference type="InterPro" id="IPR006084">
    <property type="entry name" value="XPG/Rad2"/>
</dbReference>
<dbReference type="GO" id="GO:0017108">
    <property type="term" value="F:5'-flap endonuclease activity"/>
    <property type="evidence" value="ECO:0007669"/>
    <property type="project" value="TreeGrafter"/>
</dbReference>
<protein>
    <recommendedName>
        <fullName evidence="19">XPG N-terminal domain-containing protein</fullName>
    </recommendedName>
</protein>
<keyword evidence="9" id="KW-0269">Exonuclease</keyword>
<evidence type="ECO:0008006" key="19">
    <source>
        <dbReference type="Google" id="ProtNLM"/>
    </source>
</evidence>
<dbReference type="InterPro" id="IPR006086">
    <property type="entry name" value="XPG-I_dom"/>
</dbReference>
<dbReference type="SUPFAM" id="SSF88723">
    <property type="entry name" value="PIN domain-like"/>
    <property type="match status" value="1"/>
</dbReference>
<dbReference type="SUPFAM" id="SSF47807">
    <property type="entry name" value="5' to 3' exonuclease, C-terminal subdomain"/>
    <property type="match status" value="1"/>
</dbReference>